<keyword evidence="2 10" id="KW-0436">Ligase</keyword>
<dbReference type="PIRSF" id="PIRSF006293">
    <property type="entry name" value="ExsB"/>
    <property type="match status" value="1"/>
</dbReference>
<dbReference type="InterPro" id="IPR014729">
    <property type="entry name" value="Rossmann-like_a/b/a_fold"/>
</dbReference>
<comment type="similarity">
    <text evidence="7 10">Belongs to the QueC family.</text>
</comment>
<keyword evidence="6 10" id="KW-0067">ATP-binding</keyword>
<dbReference type="GO" id="GO:0005524">
    <property type="term" value="F:ATP binding"/>
    <property type="evidence" value="ECO:0007669"/>
    <property type="project" value="UniProtKB-UniRule"/>
</dbReference>
<dbReference type="STRING" id="698762.SAMN00808754_0512"/>
<reference evidence="11 12" key="1">
    <citation type="submission" date="2017-04" db="EMBL/GenBank/DDBJ databases">
        <authorList>
            <person name="Afonso C.L."/>
            <person name="Miller P.J."/>
            <person name="Scott M.A."/>
            <person name="Spackman E."/>
            <person name="Goraichik I."/>
            <person name="Dimitrov K.M."/>
            <person name="Suarez D.L."/>
            <person name="Swayne D.E."/>
        </authorList>
    </citation>
    <scope>NUCLEOTIDE SEQUENCE [LARGE SCALE GENOMIC DNA]</scope>
    <source>
        <strain evidence="11 12">ToBE</strain>
    </source>
</reference>
<comment type="subunit">
    <text evidence="10">Homodimer.</text>
</comment>
<keyword evidence="10" id="KW-0671">Queuosine biosynthesis</keyword>
<feature type="binding site" evidence="10">
    <location>
        <begin position="9"/>
        <end position="19"/>
    </location>
    <ligand>
        <name>ATP</name>
        <dbReference type="ChEBI" id="CHEBI:30616"/>
    </ligand>
</feature>
<comment type="pathway">
    <text evidence="1 10">Purine metabolism; 7-cyano-7-deazaguanine biosynthesis.</text>
</comment>
<feature type="binding site" evidence="10">
    <location>
        <position position="207"/>
    </location>
    <ligand>
        <name>Zn(2+)</name>
        <dbReference type="ChEBI" id="CHEBI:29105"/>
    </ligand>
</feature>
<dbReference type="SUPFAM" id="SSF52402">
    <property type="entry name" value="Adenine nucleotide alpha hydrolases-like"/>
    <property type="match status" value="1"/>
</dbReference>
<gene>
    <name evidence="10" type="primary">queC</name>
    <name evidence="11" type="ORF">SAMN00808754_0512</name>
</gene>
<evidence type="ECO:0000313" key="12">
    <source>
        <dbReference type="Proteomes" id="UP000192569"/>
    </source>
</evidence>
<comment type="catalytic activity">
    <reaction evidence="9 10">
        <text>7-carboxy-7-carbaguanine + NH4(+) + 2 ATP = 7-cyano-7-carbaguanine + 2 AMP + 2 diphosphate + 2 H(+)</text>
        <dbReference type="Rhea" id="RHEA:27982"/>
        <dbReference type="ChEBI" id="CHEBI:15378"/>
        <dbReference type="ChEBI" id="CHEBI:28938"/>
        <dbReference type="ChEBI" id="CHEBI:30616"/>
        <dbReference type="ChEBI" id="CHEBI:33019"/>
        <dbReference type="ChEBI" id="CHEBI:45075"/>
        <dbReference type="ChEBI" id="CHEBI:61036"/>
        <dbReference type="ChEBI" id="CHEBI:456215"/>
        <dbReference type="EC" id="6.3.4.20"/>
    </reaction>
</comment>
<feature type="binding site" evidence="10">
    <location>
        <position position="201"/>
    </location>
    <ligand>
        <name>Zn(2+)</name>
        <dbReference type="ChEBI" id="CHEBI:29105"/>
    </ligand>
</feature>
<feature type="binding site" evidence="10">
    <location>
        <position position="204"/>
    </location>
    <ligand>
        <name>Zn(2+)</name>
        <dbReference type="ChEBI" id="CHEBI:29105"/>
    </ligand>
</feature>
<dbReference type="HAMAP" id="MF_01633">
    <property type="entry name" value="QueC"/>
    <property type="match status" value="1"/>
</dbReference>
<protein>
    <recommendedName>
        <fullName evidence="8 10">7-cyano-7-deazaguanine synthase</fullName>
        <ecNumber evidence="8 10">6.3.4.20</ecNumber>
    </recommendedName>
    <alternativeName>
        <fullName evidence="10">7-cyano-7-carbaguanine synthase</fullName>
    </alternativeName>
    <alternativeName>
        <fullName evidence="10">PreQ(0) synthase</fullName>
    </alternativeName>
    <alternativeName>
        <fullName evidence="10">Queuosine biosynthesis protein QueC</fullName>
    </alternativeName>
</protein>
<dbReference type="GO" id="GO:0016879">
    <property type="term" value="F:ligase activity, forming carbon-nitrogen bonds"/>
    <property type="evidence" value="ECO:0007669"/>
    <property type="project" value="UniProtKB-UniRule"/>
</dbReference>
<evidence type="ECO:0000256" key="8">
    <source>
        <dbReference type="ARBA" id="ARBA00039149"/>
    </source>
</evidence>
<sequence>MKDKVIVVLSGGLDSTTCMAIAHAEGQDIFPLTFVYGQKHTVELEAARKVAEYYGVAERHKIINLEGLLFGSSLTDKDKDIPTGRTLEEIGEGIPSTYVPARNIVFLALALAQAEPLGARAIYLGVNALDFSGYPDCRPEFIAAFQEVINRGTAAGVEGRGIRLETPLINLTKAEIIKKGLELGAPYHLTYSCYQGTVPSCGVCDACILRLKGFREAGAIDPIPYRQFSALCR</sequence>
<dbReference type="UniPathway" id="UPA00391"/>
<dbReference type="Proteomes" id="UP000192569">
    <property type="component" value="Chromosome I"/>
</dbReference>
<name>A0A1W1VF95_9FIRM</name>
<dbReference type="Pfam" id="PF06508">
    <property type="entry name" value="QueC"/>
    <property type="match status" value="1"/>
</dbReference>
<evidence type="ECO:0000256" key="2">
    <source>
        <dbReference type="ARBA" id="ARBA00022598"/>
    </source>
</evidence>
<dbReference type="GO" id="GO:0008616">
    <property type="term" value="P:tRNA queuosine(34) biosynthetic process"/>
    <property type="evidence" value="ECO:0007669"/>
    <property type="project" value="UniProtKB-UniRule"/>
</dbReference>
<dbReference type="AlphaFoldDB" id="A0A1W1VF95"/>
<evidence type="ECO:0000256" key="4">
    <source>
        <dbReference type="ARBA" id="ARBA00022741"/>
    </source>
</evidence>
<dbReference type="PANTHER" id="PTHR42914">
    <property type="entry name" value="7-CYANO-7-DEAZAGUANINE SYNTHASE"/>
    <property type="match status" value="1"/>
</dbReference>
<keyword evidence="4 10" id="KW-0547">Nucleotide-binding</keyword>
<evidence type="ECO:0000256" key="10">
    <source>
        <dbReference type="HAMAP-Rule" id="MF_01633"/>
    </source>
</evidence>
<evidence type="ECO:0000313" key="11">
    <source>
        <dbReference type="EMBL" id="SMB91741.1"/>
    </source>
</evidence>
<dbReference type="OrthoDB" id="9789567at2"/>
<dbReference type="CDD" id="cd01995">
    <property type="entry name" value="QueC-like"/>
    <property type="match status" value="1"/>
</dbReference>
<dbReference type="InterPro" id="IPR018317">
    <property type="entry name" value="QueC"/>
</dbReference>
<dbReference type="GO" id="GO:0008270">
    <property type="term" value="F:zinc ion binding"/>
    <property type="evidence" value="ECO:0007669"/>
    <property type="project" value="UniProtKB-UniRule"/>
</dbReference>
<dbReference type="NCBIfam" id="TIGR00364">
    <property type="entry name" value="7-cyano-7-deazaguanine synthase QueC"/>
    <property type="match status" value="1"/>
</dbReference>
<feature type="binding site" evidence="10">
    <location>
        <position position="193"/>
    </location>
    <ligand>
        <name>Zn(2+)</name>
        <dbReference type="ChEBI" id="CHEBI:29105"/>
    </ligand>
</feature>
<evidence type="ECO:0000256" key="9">
    <source>
        <dbReference type="ARBA" id="ARBA00047890"/>
    </source>
</evidence>
<evidence type="ECO:0000256" key="1">
    <source>
        <dbReference type="ARBA" id="ARBA00005061"/>
    </source>
</evidence>
<evidence type="ECO:0000256" key="7">
    <source>
        <dbReference type="ARBA" id="ARBA00037993"/>
    </source>
</evidence>
<comment type="cofactor">
    <cofactor evidence="10">
        <name>Zn(2+)</name>
        <dbReference type="ChEBI" id="CHEBI:29105"/>
    </cofactor>
    <text evidence="10">Binds 1 zinc ion per subunit.</text>
</comment>
<keyword evidence="5 10" id="KW-0862">Zinc</keyword>
<organism evidence="11 12">
    <name type="scientific">Thermanaeromonas toyohensis ToBE</name>
    <dbReference type="NCBI Taxonomy" id="698762"/>
    <lineage>
        <taxon>Bacteria</taxon>
        <taxon>Bacillati</taxon>
        <taxon>Bacillota</taxon>
        <taxon>Clostridia</taxon>
        <taxon>Neomoorellales</taxon>
        <taxon>Neomoorellaceae</taxon>
        <taxon>Thermanaeromonas</taxon>
    </lineage>
</organism>
<dbReference type="EC" id="6.3.4.20" evidence="8 10"/>
<dbReference type="PANTHER" id="PTHR42914:SF1">
    <property type="entry name" value="7-CYANO-7-DEAZAGUANINE SYNTHASE"/>
    <property type="match status" value="1"/>
</dbReference>
<dbReference type="EMBL" id="LT838272">
    <property type="protein sequence ID" value="SMB91741.1"/>
    <property type="molecule type" value="Genomic_DNA"/>
</dbReference>
<evidence type="ECO:0000256" key="5">
    <source>
        <dbReference type="ARBA" id="ARBA00022833"/>
    </source>
</evidence>
<evidence type="ECO:0000256" key="6">
    <source>
        <dbReference type="ARBA" id="ARBA00022840"/>
    </source>
</evidence>
<proteinExistence type="inferred from homology"/>
<accession>A0A1W1VF95</accession>
<dbReference type="RefSeq" id="WP_084663740.1">
    <property type="nucleotide sequence ID" value="NZ_LT838272.1"/>
</dbReference>
<comment type="function">
    <text evidence="10">Catalyzes the ATP-dependent conversion of 7-carboxy-7-deazaguanine (CDG) to 7-cyano-7-deazaguanine (preQ(0)).</text>
</comment>
<dbReference type="Gene3D" id="3.40.50.620">
    <property type="entry name" value="HUPs"/>
    <property type="match status" value="1"/>
</dbReference>
<keyword evidence="3 10" id="KW-0479">Metal-binding</keyword>
<keyword evidence="12" id="KW-1185">Reference proteome</keyword>
<evidence type="ECO:0000256" key="3">
    <source>
        <dbReference type="ARBA" id="ARBA00022723"/>
    </source>
</evidence>